<organism evidence="2 3">
    <name type="scientific">Gossypium hirsutum</name>
    <name type="common">Upland cotton</name>
    <name type="synonym">Gossypium mexicanum</name>
    <dbReference type="NCBI Taxonomy" id="3635"/>
    <lineage>
        <taxon>Eukaryota</taxon>
        <taxon>Viridiplantae</taxon>
        <taxon>Streptophyta</taxon>
        <taxon>Embryophyta</taxon>
        <taxon>Tracheophyta</taxon>
        <taxon>Spermatophyta</taxon>
        <taxon>Magnoliopsida</taxon>
        <taxon>eudicotyledons</taxon>
        <taxon>Gunneridae</taxon>
        <taxon>Pentapetalae</taxon>
        <taxon>rosids</taxon>
        <taxon>malvids</taxon>
        <taxon>Malvales</taxon>
        <taxon>Malvaceae</taxon>
        <taxon>Malvoideae</taxon>
        <taxon>Gossypium</taxon>
    </lineage>
</organism>
<dbReference type="RefSeq" id="XP_016738875.1">
    <property type="nucleotide sequence ID" value="XM_016883386.2"/>
</dbReference>
<gene>
    <name evidence="3" type="primary">LOC107948749</name>
</gene>
<evidence type="ECO:0000313" key="2">
    <source>
        <dbReference type="Proteomes" id="UP000818029"/>
    </source>
</evidence>
<evidence type="ECO:0000313" key="3">
    <source>
        <dbReference type="RefSeq" id="XP_016738875.1"/>
    </source>
</evidence>
<sequence>MMIVKKRKKNLVAITAKKYWHTRETCWKLYKKLTNGRKKSGNGCGSQLEDSRAFQTTNGNYEWHTRETCWKLYKKLTNGRKKSDNGCGSQLGDSRAFQTTNGNYEGQSSLEGSSFTKEQLEHLHKLFPSPQFRMNSSIPSSSNNPSSFFAQSGNKKIKVADRSFSTIAGKCTVKISSFFVLHDVLHVPNLACNLISISKLS</sequence>
<dbReference type="GeneID" id="107948749"/>
<keyword evidence="2" id="KW-1185">Reference proteome</keyword>
<accession>A0A1U8NJ47</accession>
<name>A0A1U8NJ47_GOSHI</name>
<reference evidence="2" key="1">
    <citation type="journal article" date="2020" name="Nat. Genet.">
        <title>Genomic diversifications of five Gossypium allopolyploid species and their impact on cotton improvement.</title>
        <authorList>
            <person name="Chen Z.J."/>
            <person name="Sreedasyam A."/>
            <person name="Ando A."/>
            <person name="Song Q."/>
            <person name="De Santiago L.M."/>
            <person name="Hulse-Kemp A.M."/>
            <person name="Ding M."/>
            <person name="Ye W."/>
            <person name="Kirkbride R.C."/>
            <person name="Jenkins J."/>
            <person name="Plott C."/>
            <person name="Lovell J."/>
            <person name="Lin Y.M."/>
            <person name="Vaughn R."/>
            <person name="Liu B."/>
            <person name="Simpson S."/>
            <person name="Scheffler B.E."/>
            <person name="Wen L."/>
            <person name="Saski C.A."/>
            <person name="Grover C.E."/>
            <person name="Hu G."/>
            <person name="Conover J.L."/>
            <person name="Carlson J.W."/>
            <person name="Shu S."/>
            <person name="Boston L.B."/>
            <person name="Williams M."/>
            <person name="Peterson D.G."/>
            <person name="McGee K."/>
            <person name="Jones D.C."/>
            <person name="Wendel J.F."/>
            <person name="Stelly D.M."/>
            <person name="Grimwood J."/>
            <person name="Schmutz J."/>
        </authorList>
    </citation>
    <scope>NUCLEOTIDE SEQUENCE [LARGE SCALE GENOMIC DNA]</scope>
    <source>
        <strain evidence="2">cv. TM-1</strain>
    </source>
</reference>
<dbReference type="Pfam" id="PF22936">
    <property type="entry name" value="Pol_BBD"/>
    <property type="match status" value="1"/>
</dbReference>
<protein>
    <recommendedName>
        <fullName evidence="1">Retrovirus-related Pol polyprotein from transposon TNT 1-94-like beta-barrel domain-containing protein</fullName>
    </recommendedName>
</protein>
<proteinExistence type="predicted"/>
<dbReference type="AlphaFoldDB" id="A0A1U8NJ47"/>
<dbReference type="PaxDb" id="3635-A0A1U8NJ47"/>
<evidence type="ECO:0000259" key="1">
    <source>
        <dbReference type="Pfam" id="PF22936"/>
    </source>
</evidence>
<feature type="domain" description="Retrovirus-related Pol polyprotein from transposon TNT 1-94-like beta-barrel" evidence="1">
    <location>
        <begin position="150"/>
        <end position="200"/>
    </location>
</feature>
<dbReference type="KEGG" id="ghi:107948749"/>
<dbReference type="Proteomes" id="UP000818029">
    <property type="component" value="Chromosome A04"/>
</dbReference>
<dbReference type="InterPro" id="IPR054722">
    <property type="entry name" value="PolX-like_BBD"/>
</dbReference>
<reference evidence="3" key="2">
    <citation type="submission" date="2025-08" db="UniProtKB">
        <authorList>
            <consortium name="RefSeq"/>
        </authorList>
    </citation>
    <scope>IDENTIFICATION</scope>
</reference>